<reference evidence="6 8" key="2">
    <citation type="journal article" date="2010" name="J. Gen. Virol.">
        <title>Characterization of a novel wood mouse virus related to murid herpesvirus 4.</title>
        <authorList>
            <person name="Hughes D.J."/>
            <person name="Kipar A."/>
            <person name="Milligan S.G."/>
            <person name="Cunningham C."/>
            <person name="Sanders M."/>
            <person name="Quail M.A."/>
            <person name="Rajandream M.A."/>
            <person name="Efstathiou S."/>
            <person name="Bowden R.J."/>
            <person name="Chastel C."/>
            <person name="Bennett M."/>
            <person name="Sample J.T."/>
            <person name="Barrell B."/>
            <person name="Davison A.J."/>
            <person name="Stewart J.P."/>
        </authorList>
    </citation>
    <scope>NUCLEOTIDE SEQUENCE</scope>
    <source>
        <strain evidence="6">Brest/An711</strain>
        <strain evidence="7">WM8</strain>
    </source>
</reference>
<evidence type="ECO:0000256" key="4">
    <source>
        <dbReference type="ARBA" id="ARBA00023219"/>
    </source>
</evidence>
<keyword evidence="3" id="KW-0946">Virion</keyword>
<evidence type="ECO:0000313" key="6">
    <source>
        <dbReference type="EMBL" id="ABO48422.1"/>
    </source>
</evidence>
<dbReference type="GeneID" id="65100996"/>
<feature type="coiled-coil region" evidence="5">
    <location>
        <begin position="363"/>
        <end position="397"/>
    </location>
</feature>
<accession>D0PPD1</accession>
<protein>
    <submittedName>
        <fullName evidence="6">Capsid portal protein</fullName>
    </submittedName>
</protein>
<dbReference type="EMBL" id="EF495130">
    <property type="protein sequence ID" value="ABO48422.1"/>
    <property type="molecule type" value="Genomic_DNA"/>
</dbReference>
<evidence type="ECO:0000256" key="3">
    <source>
        <dbReference type="ARBA" id="ARBA00022844"/>
    </source>
</evidence>
<dbReference type="GO" id="GO:0044423">
    <property type="term" value="C:virion component"/>
    <property type="evidence" value="ECO:0007669"/>
    <property type="project" value="UniProtKB-KW"/>
</dbReference>
<name>D0PPD1_9GAMA</name>
<evidence type="ECO:0000256" key="2">
    <source>
        <dbReference type="ARBA" id="ARBA00022612"/>
    </source>
</evidence>
<dbReference type="Proteomes" id="UP000158501">
    <property type="component" value="Segment"/>
</dbReference>
<dbReference type="Pfam" id="PF01763">
    <property type="entry name" value="Herpes_UL6"/>
    <property type="match status" value="1"/>
</dbReference>
<evidence type="ECO:0000256" key="5">
    <source>
        <dbReference type="SAM" id="Coils"/>
    </source>
</evidence>
<dbReference type="HAMAP" id="MF_04012">
    <property type="entry name" value="HSV_PORTL"/>
    <property type="match status" value="1"/>
</dbReference>
<keyword evidence="8" id="KW-1185">Reference proteome</keyword>
<evidence type="ECO:0000256" key="1">
    <source>
        <dbReference type="ARBA" id="ARBA00022562"/>
    </source>
</evidence>
<reference evidence="6" key="1">
    <citation type="submission" date="2007-03" db="EMBL/GenBank/DDBJ databases">
        <title>Sequence characterization of a virus closely related to Murine gammaherpesvirus 68.</title>
        <authorList>
            <person name="Milligan S."/>
            <person name="Cunningham C."/>
            <person name="Efstathiou S."/>
            <person name="Chastel O."/>
            <person name="Davison A.J."/>
        </authorList>
    </citation>
    <scope>NUCLEOTIDE SEQUENCE</scope>
    <source>
        <strain evidence="6">Brest/An711</strain>
    </source>
</reference>
<keyword evidence="4" id="KW-0231">Viral genome packaging</keyword>
<organism evidence="6">
    <name type="scientific">Wood mouse herpesvirus</name>
    <dbReference type="NCBI Taxonomy" id="432370"/>
    <lineage>
        <taxon>Viruses</taxon>
        <taxon>Duplodnaviria</taxon>
        <taxon>Heunggongvirae</taxon>
        <taxon>Peploviricota</taxon>
        <taxon>Herviviricetes</taxon>
        <taxon>Herpesvirales</taxon>
        <taxon>Orthoherpesviridae</taxon>
        <taxon>Gammaherpesvirinae</taxon>
        <taxon>Rhadinovirus</taxon>
        <taxon>Rhadinovirus muridgamma7</taxon>
        <taxon>Murid gammaherpesvirus 7</taxon>
    </lineage>
</organism>
<dbReference type="EMBL" id="GQ169129">
    <property type="protein sequence ID" value="ACY41114.1"/>
    <property type="molecule type" value="Genomic_DNA"/>
</dbReference>
<keyword evidence="2" id="KW-1188">Viral release from host cell</keyword>
<keyword evidence="1" id="KW-1048">Host nucleus</keyword>
<dbReference type="GO" id="GO:0051276">
    <property type="term" value="P:chromosome organization"/>
    <property type="evidence" value="ECO:0007669"/>
    <property type="project" value="InterPro"/>
</dbReference>
<keyword evidence="5" id="KW-0175">Coiled coil</keyword>
<gene>
    <name evidence="7" type="primary">ORF43</name>
</gene>
<dbReference type="RefSeq" id="YP_010085917.1">
    <property type="nucleotide sequence ID" value="NC_055233.1"/>
</dbReference>
<dbReference type="KEGG" id="vg:65100996"/>
<sequence length="567" mass="64104">MFMMNLSESAMLVHPTKNSMQLFESLKGKYVYVNGQSVYTSLRSSGMFSKQLFLHLYKFALNSCTYETLFTSWANFHTTMRKKWKRGATSEEFLNSSYASWVATLKLTLERLALPLINQLQYSRNLISYERYIDWVTALGVVPVAQIPENKTTIQNLEDNLKVLVNTSGPGDKVITEMISSLIQEMKVILKTLSSLYIPDYSEVSIHKNLESGEWFGIYKSKRIPVEVMAAPVLCKEGYMFDSCVQRVFPTVMQCYRTQEHAKLCQLLNTIPVKTIVGNTQSPGYKDILEHLEKSNSKTDPKKELLNLLINLAENKTVSGVTDVVEDFISDVSNNLIDRNKLFGTSSETTCAGLKKQVSNSVFKCLTKQINEQFDTIADLKKERELYLARLQTVESHLLRIARNEKSIHDVDVNLLTADTMESLSEVRDLNLLSSTTEVPNGKSVLNSFFSQYVPPFRELGKDLANLWESELMSTFKLVPEVDPQGKMICVRYTPDTVSLLLGPFTYVITKLTSMELIRDDMTSQSVHGLVDIVYKESRLLVYITDIGSKLGTEVQLSTDGAEATPP</sequence>
<evidence type="ECO:0000313" key="8">
    <source>
        <dbReference type="Proteomes" id="UP000158501"/>
    </source>
</evidence>
<proteinExistence type="inferred from homology"/>
<dbReference type="InterPro" id="IPR002660">
    <property type="entry name" value="Herpes_Portal"/>
</dbReference>
<evidence type="ECO:0000313" key="7">
    <source>
        <dbReference type="EMBL" id="ACY41114.1"/>
    </source>
</evidence>